<evidence type="ECO:0000313" key="1">
    <source>
        <dbReference type="EMBL" id="MXU86659.1"/>
    </source>
</evidence>
<organism evidence="1">
    <name type="scientific">Ixodes ricinus</name>
    <name type="common">Common tick</name>
    <name type="synonym">Acarus ricinus</name>
    <dbReference type="NCBI Taxonomy" id="34613"/>
    <lineage>
        <taxon>Eukaryota</taxon>
        <taxon>Metazoa</taxon>
        <taxon>Ecdysozoa</taxon>
        <taxon>Arthropoda</taxon>
        <taxon>Chelicerata</taxon>
        <taxon>Arachnida</taxon>
        <taxon>Acari</taxon>
        <taxon>Parasitiformes</taxon>
        <taxon>Ixodida</taxon>
        <taxon>Ixodoidea</taxon>
        <taxon>Ixodidae</taxon>
        <taxon>Ixodinae</taxon>
        <taxon>Ixodes</taxon>
    </lineage>
</organism>
<accession>A0A6B0U2B6</accession>
<sequence>MRSRKAARWSSEARSTVWAGTFLSRRCSPTCRGTCLCARRRPLAPWLPSSGSRPRRKQWSLQTLLELVSQATSTRRTSPRCGGWPRRWRWAW</sequence>
<proteinExistence type="predicted"/>
<dbReference type="EMBL" id="GIFC01004576">
    <property type="protein sequence ID" value="MXU86659.1"/>
    <property type="molecule type" value="Transcribed_RNA"/>
</dbReference>
<name>A0A6B0U2B6_IXORI</name>
<protein>
    <submittedName>
        <fullName evidence="1">Putative secreted protein</fullName>
    </submittedName>
</protein>
<reference evidence="1" key="1">
    <citation type="submission" date="2019-12" db="EMBL/GenBank/DDBJ databases">
        <title>An insight into the sialome of adult female Ixodes ricinus ticks feeding for 6 days.</title>
        <authorList>
            <person name="Perner J."/>
            <person name="Ribeiro J.M.C."/>
        </authorList>
    </citation>
    <scope>NUCLEOTIDE SEQUENCE</scope>
    <source>
        <strain evidence="1">Semi-engorged</strain>
        <tissue evidence="1">Salivary glands</tissue>
    </source>
</reference>
<dbReference type="AlphaFoldDB" id="A0A6B0U2B6"/>